<feature type="transmembrane region" description="Helical" evidence="6">
    <location>
        <begin position="52"/>
        <end position="71"/>
    </location>
</feature>
<name>A0A6P6XS43_DERPT</name>
<evidence type="ECO:0000313" key="8">
    <source>
        <dbReference type="RefSeq" id="XP_027196205.1"/>
    </source>
</evidence>
<dbReference type="RefSeq" id="XP_027196205.1">
    <property type="nucleotide sequence ID" value="XM_027340404.1"/>
</dbReference>
<dbReference type="KEGG" id="dpte:113790709"/>
<dbReference type="GO" id="GO:0034620">
    <property type="term" value="P:cellular response to unfolded protein"/>
    <property type="evidence" value="ECO:0007669"/>
    <property type="project" value="TreeGrafter"/>
</dbReference>
<evidence type="ECO:0000256" key="4">
    <source>
        <dbReference type="ARBA" id="ARBA00022989"/>
    </source>
</evidence>
<reference evidence="8" key="1">
    <citation type="submission" date="2025-08" db="UniProtKB">
        <authorList>
            <consortium name="RefSeq"/>
        </authorList>
    </citation>
    <scope>IDENTIFICATION</scope>
    <source>
        <strain evidence="8">Airmid</strain>
    </source>
</reference>
<organism evidence="7 8">
    <name type="scientific">Dermatophagoides pteronyssinus</name>
    <name type="common">European house dust mite</name>
    <dbReference type="NCBI Taxonomy" id="6956"/>
    <lineage>
        <taxon>Eukaryota</taxon>
        <taxon>Metazoa</taxon>
        <taxon>Ecdysozoa</taxon>
        <taxon>Arthropoda</taxon>
        <taxon>Chelicerata</taxon>
        <taxon>Arachnida</taxon>
        <taxon>Acari</taxon>
        <taxon>Acariformes</taxon>
        <taxon>Sarcoptiformes</taxon>
        <taxon>Astigmata</taxon>
        <taxon>Psoroptidia</taxon>
        <taxon>Analgoidea</taxon>
        <taxon>Pyroglyphidae</taxon>
        <taxon>Dermatophagoidinae</taxon>
        <taxon>Dermatophagoides</taxon>
    </lineage>
</organism>
<keyword evidence="4 6" id="KW-1133">Transmembrane helix</keyword>
<feature type="transmembrane region" description="Helical" evidence="6">
    <location>
        <begin position="170"/>
        <end position="191"/>
    </location>
</feature>
<dbReference type="AlphaFoldDB" id="A0A6P6XS43"/>
<feature type="transmembrane region" description="Helical" evidence="6">
    <location>
        <begin position="83"/>
        <end position="101"/>
    </location>
</feature>
<dbReference type="GO" id="GO:0019899">
    <property type="term" value="F:enzyme binding"/>
    <property type="evidence" value="ECO:0007669"/>
    <property type="project" value="TreeGrafter"/>
</dbReference>
<keyword evidence="5 6" id="KW-0472">Membrane</keyword>
<dbReference type="InterPro" id="IPR006214">
    <property type="entry name" value="Bax_inhibitor_1-related"/>
</dbReference>
<sequence length="237" mass="26866">MNTFDTFISSLDRRLEPQVQTHLKKVYSTLAMSVLSAGVGGYVHLYTSLSNVIGGFLNFIVMTGLLIALYSTPDNGKNQALRLNYLLGFSFFSGFGLGPLIEHTLYINPSILPTALMATALIFACFTISAIYGDRRKTLFYGGILFSGLSLLAYMTLINLFFRSQLMYKAYVYIAFAIMCGFVIYDTAFIIEKRLRGDTDYIGHSILLFMDMISIFRHLLVLLTDKERNDRRKRNRN</sequence>
<evidence type="ECO:0000256" key="5">
    <source>
        <dbReference type="ARBA" id="ARBA00023136"/>
    </source>
</evidence>
<accession>A0A6P6XS43</accession>
<dbReference type="Pfam" id="PF01027">
    <property type="entry name" value="Bax1-I"/>
    <property type="match status" value="1"/>
</dbReference>
<dbReference type="GeneID" id="113790709"/>
<keyword evidence="7" id="KW-1185">Reference proteome</keyword>
<dbReference type="CDD" id="cd10430">
    <property type="entry name" value="BI-1"/>
    <property type="match status" value="1"/>
</dbReference>
<evidence type="ECO:0000313" key="7">
    <source>
        <dbReference type="Proteomes" id="UP000515146"/>
    </source>
</evidence>
<dbReference type="Proteomes" id="UP000515146">
    <property type="component" value="Unplaced"/>
</dbReference>
<dbReference type="PANTHER" id="PTHR23291:SF32">
    <property type="entry name" value="BAX INHIBITOR 1"/>
    <property type="match status" value="1"/>
</dbReference>
<dbReference type="PANTHER" id="PTHR23291">
    <property type="entry name" value="BAX INHIBITOR-RELATED"/>
    <property type="match status" value="1"/>
</dbReference>
<feature type="transmembrane region" description="Helical" evidence="6">
    <location>
        <begin position="139"/>
        <end position="158"/>
    </location>
</feature>
<evidence type="ECO:0000256" key="3">
    <source>
        <dbReference type="ARBA" id="ARBA00022692"/>
    </source>
</evidence>
<dbReference type="GO" id="GO:0031966">
    <property type="term" value="C:mitochondrial membrane"/>
    <property type="evidence" value="ECO:0007669"/>
    <property type="project" value="TreeGrafter"/>
</dbReference>
<feature type="transmembrane region" description="Helical" evidence="6">
    <location>
        <begin position="26"/>
        <end position="45"/>
    </location>
</feature>
<keyword evidence="3 6" id="KW-0812">Transmembrane</keyword>
<evidence type="ECO:0000256" key="1">
    <source>
        <dbReference type="ARBA" id="ARBA00004141"/>
    </source>
</evidence>
<dbReference type="GO" id="GO:2001234">
    <property type="term" value="P:negative regulation of apoptotic signaling pathway"/>
    <property type="evidence" value="ECO:0007669"/>
    <property type="project" value="TreeGrafter"/>
</dbReference>
<dbReference type="InParanoid" id="A0A6P6XS43"/>
<evidence type="ECO:0000256" key="6">
    <source>
        <dbReference type="RuleBase" id="RU004379"/>
    </source>
</evidence>
<feature type="transmembrane region" description="Helical" evidence="6">
    <location>
        <begin position="113"/>
        <end position="133"/>
    </location>
</feature>
<proteinExistence type="inferred from homology"/>
<comment type="similarity">
    <text evidence="2 6">Belongs to the BI1 family.</text>
</comment>
<comment type="subcellular location">
    <subcellularLocation>
        <location evidence="1">Membrane</location>
        <topology evidence="1">Multi-pass membrane protein</topology>
    </subcellularLocation>
</comment>
<evidence type="ECO:0000256" key="2">
    <source>
        <dbReference type="ARBA" id="ARBA00010350"/>
    </source>
</evidence>
<gene>
    <name evidence="8" type="primary">LOC113790709</name>
</gene>
<dbReference type="CTD" id="38936"/>
<dbReference type="OMA" id="SRDFIMH"/>
<dbReference type="FunCoup" id="A0A6P6XS43">
    <property type="interactions" value="133"/>
</dbReference>
<dbReference type="GO" id="GO:0033119">
    <property type="term" value="P:negative regulation of RNA splicing"/>
    <property type="evidence" value="ECO:0007669"/>
    <property type="project" value="TreeGrafter"/>
</dbReference>
<protein>
    <submittedName>
        <fullName evidence="8">Probable Bax inhibitor 1</fullName>
    </submittedName>
</protein>
<dbReference type="OrthoDB" id="1277691at2759"/>